<accession>A0ABR9BPY8</accession>
<keyword evidence="3" id="KW-0720">Serine protease</keyword>
<dbReference type="GO" id="GO:0006508">
    <property type="term" value="P:proteolysis"/>
    <property type="evidence" value="ECO:0007669"/>
    <property type="project" value="UniProtKB-KW"/>
</dbReference>
<reference evidence="6 7" key="1">
    <citation type="submission" date="2020-09" db="EMBL/GenBank/DDBJ databases">
        <title>Photobacterium sp. CAU 1568 isolated from sand of Sido Beach.</title>
        <authorList>
            <person name="Kim W."/>
        </authorList>
    </citation>
    <scope>NUCLEOTIDE SEQUENCE [LARGE SCALE GENOMIC DNA]</scope>
    <source>
        <strain evidence="6 7">CAU 1568</strain>
    </source>
</reference>
<dbReference type="SUPFAM" id="SSF50494">
    <property type="entry name" value="Trypsin-like serine proteases"/>
    <property type="match status" value="1"/>
</dbReference>
<evidence type="ECO:0000256" key="4">
    <source>
        <dbReference type="SAM" id="SignalP"/>
    </source>
</evidence>
<evidence type="ECO:0000256" key="3">
    <source>
        <dbReference type="RuleBase" id="RU363034"/>
    </source>
</evidence>
<dbReference type="InterPro" id="IPR009003">
    <property type="entry name" value="Peptidase_S1_PA"/>
</dbReference>
<keyword evidence="2" id="KW-1015">Disulfide bond</keyword>
<proteinExistence type="inferred from homology"/>
<dbReference type="CDD" id="cd00190">
    <property type="entry name" value="Tryp_SPc"/>
    <property type="match status" value="1"/>
</dbReference>
<dbReference type="PANTHER" id="PTHR24276">
    <property type="entry name" value="POLYSERASE-RELATED"/>
    <property type="match status" value="1"/>
</dbReference>
<evidence type="ECO:0000259" key="5">
    <source>
        <dbReference type="PROSITE" id="PS50240"/>
    </source>
</evidence>
<dbReference type="SMART" id="SM00020">
    <property type="entry name" value="Tryp_SPc"/>
    <property type="match status" value="1"/>
</dbReference>
<sequence length="369" mass="39045">MKAPITNSLLLLAFLFFVSGLAKAQTDESPAQAEQFEPTARIVGGISAVPGDIPWQAFINIDFSDNGTEVYLCGGVVIAPRIILTAAHCIINGGRIATPLRVKVWAGITSVFSATSRNAVPVSAINVHPSYNSSNFNNDIAIIRLSLDLPETAIPIQIASVPTQNRADAEFANTWVANSNRPANLLISGWGSVTPDPDSAGSTQLQQTVLSGVPDRVCDNLWGSSVHPGVYSIFVCASPPSPNLSRDSCFGDSGGPLVWQDPQASSDPDFGLRLLGLVSFGEGCAGNLPGVYTQVPSYFDWIAAVAGSDFRPNPAAVFSVNPFLKDYSNAGLEQFRVESSGSDDSGGSYSLAWLLGLVGLLLWRSRKKG</sequence>
<evidence type="ECO:0000256" key="2">
    <source>
        <dbReference type="ARBA" id="ARBA00023157"/>
    </source>
</evidence>
<dbReference type="Proteomes" id="UP000649768">
    <property type="component" value="Unassembled WGS sequence"/>
</dbReference>
<dbReference type="PROSITE" id="PS00135">
    <property type="entry name" value="TRYPSIN_SER"/>
    <property type="match status" value="1"/>
</dbReference>
<feature type="signal peptide" evidence="4">
    <location>
        <begin position="1"/>
        <end position="24"/>
    </location>
</feature>
<evidence type="ECO:0000313" key="6">
    <source>
        <dbReference type="EMBL" id="MBD8514328.1"/>
    </source>
</evidence>
<comment type="caution">
    <text evidence="6">The sequence shown here is derived from an EMBL/GenBank/DDBJ whole genome shotgun (WGS) entry which is preliminary data.</text>
</comment>
<dbReference type="PROSITE" id="PS00134">
    <property type="entry name" value="TRYPSIN_HIS"/>
    <property type="match status" value="1"/>
</dbReference>
<dbReference type="InterPro" id="IPR001314">
    <property type="entry name" value="Peptidase_S1A"/>
</dbReference>
<dbReference type="InterPro" id="IPR001254">
    <property type="entry name" value="Trypsin_dom"/>
</dbReference>
<gene>
    <name evidence="6" type="ORF">IFO68_16720</name>
</gene>
<dbReference type="Pfam" id="PF00089">
    <property type="entry name" value="Trypsin"/>
    <property type="match status" value="1"/>
</dbReference>
<name>A0ABR9BPY8_9GAMM</name>
<comment type="similarity">
    <text evidence="1">Belongs to the peptidase S1 family.</text>
</comment>
<dbReference type="InterPro" id="IPR043504">
    <property type="entry name" value="Peptidase_S1_PA_chymotrypsin"/>
</dbReference>
<evidence type="ECO:0000256" key="1">
    <source>
        <dbReference type="ARBA" id="ARBA00007664"/>
    </source>
</evidence>
<organism evidence="6 7">
    <name type="scientific">Photobacterium arenosum</name>
    <dbReference type="NCBI Taxonomy" id="2774143"/>
    <lineage>
        <taxon>Bacteria</taxon>
        <taxon>Pseudomonadati</taxon>
        <taxon>Pseudomonadota</taxon>
        <taxon>Gammaproteobacteria</taxon>
        <taxon>Vibrionales</taxon>
        <taxon>Vibrionaceae</taxon>
        <taxon>Photobacterium</taxon>
    </lineage>
</organism>
<dbReference type="GO" id="GO:0008233">
    <property type="term" value="F:peptidase activity"/>
    <property type="evidence" value="ECO:0007669"/>
    <property type="project" value="UniProtKB-KW"/>
</dbReference>
<dbReference type="PROSITE" id="PS50240">
    <property type="entry name" value="TRYPSIN_DOM"/>
    <property type="match status" value="1"/>
</dbReference>
<feature type="chain" id="PRO_5046580831" evidence="4">
    <location>
        <begin position="25"/>
        <end position="369"/>
    </location>
</feature>
<keyword evidence="4" id="KW-0732">Signal</keyword>
<dbReference type="Gene3D" id="2.40.10.10">
    <property type="entry name" value="Trypsin-like serine proteases"/>
    <property type="match status" value="1"/>
</dbReference>
<keyword evidence="3" id="KW-0378">Hydrolase</keyword>
<dbReference type="InterPro" id="IPR018114">
    <property type="entry name" value="TRYPSIN_HIS"/>
</dbReference>
<dbReference type="InterPro" id="IPR033116">
    <property type="entry name" value="TRYPSIN_SER"/>
</dbReference>
<keyword evidence="3 6" id="KW-0645">Protease</keyword>
<evidence type="ECO:0000313" key="7">
    <source>
        <dbReference type="Proteomes" id="UP000649768"/>
    </source>
</evidence>
<feature type="domain" description="Peptidase S1" evidence="5">
    <location>
        <begin position="42"/>
        <end position="307"/>
    </location>
</feature>
<dbReference type="EMBL" id="JACYTP010000012">
    <property type="protein sequence ID" value="MBD8514328.1"/>
    <property type="molecule type" value="Genomic_DNA"/>
</dbReference>
<dbReference type="PRINTS" id="PR00722">
    <property type="entry name" value="CHYMOTRYPSIN"/>
</dbReference>
<protein>
    <submittedName>
        <fullName evidence="6">Serine protease</fullName>
    </submittedName>
</protein>
<dbReference type="InterPro" id="IPR050430">
    <property type="entry name" value="Peptidase_S1"/>
</dbReference>
<dbReference type="RefSeq" id="WP_192016974.1">
    <property type="nucleotide sequence ID" value="NZ_JACYTP010000012.1"/>
</dbReference>
<dbReference type="PANTHER" id="PTHR24276:SF98">
    <property type="entry name" value="FI18310P1-RELATED"/>
    <property type="match status" value="1"/>
</dbReference>
<keyword evidence="7" id="KW-1185">Reference proteome</keyword>